<dbReference type="EMBL" id="VKHS01000052">
    <property type="protein sequence ID" value="MBB0228783.1"/>
    <property type="molecule type" value="Genomic_DNA"/>
</dbReference>
<name>A0A7W3T0Q9_9ACTN</name>
<evidence type="ECO:0000313" key="1">
    <source>
        <dbReference type="EMBL" id="MBB0228783.1"/>
    </source>
</evidence>
<organism evidence="1 2">
    <name type="scientific">Streptomyces calidiresistens</name>
    <dbReference type="NCBI Taxonomy" id="1485586"/>
    <lineage>
        <taxon>Bacteria</taxon>
        <taxon>Bacillati</taxon>
        <taxon>Actinomycetota</taxon>
        <taxon>Actinomycetes</taxon>
        <taxon>Kitasatosporales</taxon>
        <taxon>Streptomycetaceae</taxon>
        <taxon>Streptomyces</taxon>
    </lineage>
</organism>
<sequence length="149" mass="15645">MEPVAVGLLLALAGGAGGELGRQSWNGLAALVRRPFRRGDQPPEVGERAEVAPAEPELVALEEAPADEERGRALSAALAYRAAVDVDFRAGLEEWVSRAREVRVAGVEVKNTISGGSFHGPVIQGNNFSGLTWTTSPLPPPANPEDRGA</sequence>
<reference evidence="2" key="1">
    <citation type="submission" date="2019-10" db="EMBL/GenBank/DDBJ databases">
        <title>Streptomyces sp. nov., a novel actinobacterium isolated from alkaline environment.</title>
        <authorList>
            <person name="Golinska P."/>
        </authorList>
    </citation>
    <scope>NUCLEOTIDE SEQUENCE [LARGE SCALE GENOMIC DNA]</scope>
    <source>
        <strain evidence="2">DSM 42108</strain>
    </source>
</reference>
<keyword evidence="2" id="KW-1185">Reference proteome</keyword>
<accession>A0A7W3T0Q9</accession>
<dbReference type="Proteomes" id="UP000530234">
    <property type="component" value="Unassembled WGS sequence"/>
</dbReference>
<gene>
    <name evidence="1" type="ORF">FOE67_04465</name>
</gene>
<proteinExistence type="predicted"/>
<comment type="caution">
    <text evidence="1">The sequence shown here is derived from an EMBL/GenBank/DDBJ whole genome shotgun (WGS) entry which is preliminary data.</text>
</comment>
<protein>
    <submittedName>
        <fullName evidence="1">Uncharacterized protein</fullName>
    </submittedName>
</protein>
<dbReference type="AlphaFoldDB" id="A0A7W3T0Q9"/>
<evidence type="ECO:0000313" key="2">
    <source>
        <dbReference type="Proteomes" id="UP000530234"/>
    </source>
</evidence>